<organism evidence="2 3">
    <name type="scientific">Methanobacterium paludis (strain DSM 25820 / JCM 18151 / SWAN1)</name>
    <dbReference type="NCBI Taxonomy" id="868131"/>
    <lineage>
        <taxon>Archaea</taxon>
        <taxon>Methanobacteriati</taxon>
        <taxon>Methanobacteriota</taxon>
        <taxon>Methanomada group</taxon>
        <taxon>Methanobacteria</taxon>
        <taxon>Methanobacteriales</taxon>
        <taxon>Methanobacteriaceae</taxon>
        <taxon>Methanobacterium</taxon>
    </lineage>
</organism>
<sequence length="260" mass="29601">MTKGDLKIEEKKNYLRLQIFGLIWLILGLWAIIDRSFTGPVLAALGIIMTTAITFMSKKYYNKLIYTTIILLALAMLLIGEYLLAPTQNILFYILIIIMAIALFLMAFYLIPEDRQTKREKILSWTGLISFLLISSLLYGLIHNDFTRTLIFGVILLIIVSTLLLIRINGFKDNVLKTVEILKVKLSKSHINYGAIILGSVVLIISEFMFAIFFGPYSAFISAFLMACTVKYMTEGFKEFLVNFVITIFIVYAGFLILLQ</sequence>
<keyword evidence="3" id="KW-1185">Reference proteome</keyword>
<feature type="transmembrane region" description="Helical" evidence="1">
    <location>
        <begin position="14"/>
        <end position="33"/>
    </location>
</feature>
<reference evidence="2 3" key="1">
    <citation type="journal article" date="2014" name="Int. J. Syst. Evol. Microbiol.">
        <title>Methanobacterium paludis sp. nov. and a novel strain of Methanobacterium lacus isolated from northern peatlands.</title>
        <authorList>
            <person name="Cadillo-Quiroz H."/>
            <person name="Brauer S.L."/>
            <person name="Goodson N."/>
            <person name="Yavitt J.B."/>
            <person name="Zinder S.H."/>
        </authorList>
    </citation>
    <scope>NUCLEOTIDE SEQUENCE [LARGE SCALE GENOMIC DNA]</scope>
    <source>
        <strain evidence="3">DSM 25820 / JCM 18151 / SWAN1</strain>
    </source>
</reference>
<dbReference type="RefSeq" id="WP_013825164.1">
    <property type="nucleotide sequence ID" value="NC_015574.1"/>
</dbReference>
<feature type="transmembrane region" description="Helical" evidence="1">
    <location>
        <begin position="64"/>
        <end position="84"/>
    </location>
</feature>
<keyword evidence="1" id="KW-0472">Membrane</keyword>
<dbReference type="HOGENOM" id="CLU_1067985_0_0_2"/>
<dbReference type="EMBL" id="CP002772">
    <property type="protein sequence ID" value="AEG17662.1"/>
    <property type="molecule type" value="Genomic_DNA"/>
</dbReference>
<proteinExistence type="predicted"/>
<feature type="transmembrane region" description="Helical" evidence="1">
    <location>
        <begin position="191"/>
        <end position="211"/>
    </location>
</feature>
<feature type="transmembrane region" description="Helical" evidence="1">
    <location>
        <begin position="148"/>
        <end position="170"/>
    </location>
</feature>
<accession>F6D614</accession>
<dbReference type="GeneID" id="10668116"/>
<feature type="transmembrane region" description="Helical" evidence="1">
    <location>
        <begin position="122"/>
        <end position="142"/>
    </location>
</feature>
<evidence type="ECO:0000256" key="1">
    <source>
        <dbReference type="SAM" id="Phobius"/>
    </source>
</evidence>
<feature type="transmembrane region" description="Helical" evidence="1">
    <location>
        <begin position="90"/>
        <end position="110"/>
    </location>
</feature>
<keyword evidence="1" id="KW-0812">Transmembrane</keyword>
<evidence type="ECO:0000313" key="3">
    <source>
        <dbReference type="Proteomes" id="UP000009231"/>
    </source>
</evidence>
<gene>
    <name evidence="2" type="ordered locus">MSWAN_0626</name>
</gene>
<feature type="transmembrane region" description="Helical" evidence="1">
    <location>
        <begin position="39"/>
        <end position="57"/>
    </location>
</feature>
<dbReference type="KEGG" id="mew:MSWAN_0626"/>
<dbReference type="eggNOG" id="arCOG14011">
    <property type="taxonomic scope" value="Archaea"/>
</dbReference>
<name>F6D614_METPW</name>
<dbReference type="AlphaFoldDB" id="F6D614"/>
<feature type="transmembrane region" description="Helical" evidence="1">
    <location>
        <begin position="240"/>
        <end position="259"/>
    </location>
</feature>
<evidence type="ECO:0000313" key="2">
    <source>
        <dbReference type="EMBL" id="AEG17662.1"/>
    </source>
</evidence>
<protein>
    <submittedName>
        <fullName evidence="2">Uncharacterized protein</fullName>
    </submittedName>
</protein>
<dbReference type="Proteomes" id="UP000009231">
    <property type="component" value="Chromosome"/>
</dbReference>
<keyword evidence="1" id="KW-1133">Transmembrane helix</keyword>